<reference evidence="1" key="1">
    <citation type="journal article" date="2023" name="Insect Mol. Biol.">
        <title>Genome sequencing provides insights into the evolution of gene families encoding plant cell wall-degrading enzymes in longhorned beetles.</title>
        <authorList>
            <person name="Shin N.R."/>
            <person name="Okamura Y."/>
            <person name="Kirsch R."/>
            <person name="Pauchet Y."/>
        </authorList>
    </citation>
    <scope>NUCLEOTIDE SEQUENCE</scope>
    <source>
        <strain evidence="1">MMC_N1</strain>
    </source>
</reference>
<evidence type="ECO:0000313" key="2">
    <source>
        <dbReference type="Proteomes" id="UP001162164"/>
    </source>
</evidence>
<keyword evidence="2" id="KW-1185">Reference proteome</keyword>
<proteinExistence type="predicted"/>
<accession>A0ABQ9IZT9</accession>
<organism evidence="1 2">
    <name type="scientific">Molorchus minor</name>
    <dbReference type="NCBI Taxonomy" id="1323400"/>
    <lineage>
        <taxon>Eukaryota</taxon>
        <taxon>Metazoa</taxon>
        <taxon>Ecdysozoa</taxon>
        <taxon>Arthropoda</taxon>
        <taxon>Hexapoda</taxon>
        <taxon>Insecta</taxon>
        <taxon>Pterygota</taxon>
        <taxon>Neoptera</taxon>
        <taxon>Endopterygota</taxon>
        <taxon>Coleoptera</taxon>
        <taxon>Polyphaga</taxon>
        <taxon>Cucujiformia</taxon>
        <taxon>Chrysomeloidea</taxon>
        <taxon>Cerambycidae</taxon>
        <taxon>Lamiinae</taxon>
        <taxon>Monochamini</taxon>
        <taxon>Molorchus</taxon>
    </lineage>
</organism>
<feature type="non-terminal residue" evidence="1">
    <location>
        <position position="117"/>
    </location>
</feature>
<evidence type="ECO:0000313" key="1">
    <source>
        <dbReference type="EMBL" id="KAJ8970125.1"/>
    </source>
</evidence>
<dbReference type="Proteomes" id="UP001162164">
    <property type="component" value="Unassembled WGS sequence"/>
</dbReference>
<gene>
    <name evidence="1" type="ORF">NQ317_001996</name>
</gene>
<protein>
    <submittedName>
        <fullName evidence="1">Uncharacterized protein</fullName>
    </submittedName>
</protein>
<name>A0ABQ9IZT9_9CUCU</name>
<comment type="caution">
    <text evidence="1">The sequence shown here is derived from an EMBL/GenBank/DDBJ whole genome shotgun (WGS) entry which is preliminary data.</text>
</comment>
<sequence>MTGNNVLTILRRSSATLLSDAGADITTIKLHGGGVLNTAAETYIEDCMQNKISIANKLLPSSAEHMELANNKTRCAVNLNNYSRSFIEHPELKASPTNLTHCNIDFQLQPYSVKKRQ</sequence>
<dbReference type="EMBL" id="JAPWTJ010001670">
    <property type="protein sequence ID" value="KAJ8970125.1"/>
    <property type="molecule type" value="Genomic_DNA"/>
</dbReference>